<dbReference type="InterPro" id="IPR025103">
    <property type="entry name" value="DUF4011"/>
</dbReference>
<dbReference type="Pfam" id="PF13087">
    <property type="entry name" value="AAA_12"/>
    <property type="match status" value="1"/>
</dbReference>
<keyword evidence="10" id="KW-1185">Reference proteome</keyword>
<comment type="caution">
    <text evidence="9">The sequence shown here is derived from an EMBL/GenBank/DDBJ whole genome shotgun (WGS) entry which is preliminary data.</text>
</comment>
<evidence type="ECO:0000259" key="8">
    <source>
        <dbReference type="Pfam" id="PF13087"/>
    </source>
</evidence>
<dbReference type="InterPro" id="IPR041677">
    <property type="entry name" value="DNA2/NAM7_AAA_11"/>
</dbReference>
<dbReference type="Gene3D" id="3.40.50.300">
    <property type="entry name" value="P-loop containing nucleotide triphosphate hydrolases"/>
    <property type="match status" value="3"/>
</dbReference>
<evidence type="ECO:0000256" key="5">
    <source>
        <dbReference type="ARBA" id="ARBA00022840"/>
    </source>
</evidence>
<keyword evidence="5" id="KW-0067">ATP-binding</keyword>
<name>A0ABW3SJ85_9BACT</name>
<feature type="domain" description="DNA2/NAM7 helicase-like C-terminal" evidence="8">
    <location>
        <begin position="1000"/>
        <end position="1177"/>
    </location>
</feature>
<keyword evidence="3" id="KW-0378">Hydrolase</keyword>
<feature type="domain" description="DNA2/NAM7 helicase helicase" evidence="7">
    <location>
        <begin position="289"/>
        <end position="463"/>
    </location>
</feature>
<dbReference type="InterPro" id="IPR047187">
    <property type="entry name" value="SF1_C_Upf1"/>
</dbReference>
<dbReference type="Pfam" id="PF13086">
    <property type="entry name" value="AAA_11"/>
    <property type="match status" value="2"/>
</dbReference>
<accession>A0ABW3SJ85</accession>
<reference evidence="10" key="1">
    <citation type="journal article" date="2019" name="Int. J. Syst. Evol. Microbiol.">
        <title>The Global Catalogue of Microorganisms (GCM) 10K type strain sequencing project: providing services to taxonomists for standard genome sequencing and annotation.</title>
        <authorList>
            <consortium name="The Broad Institute Genomics Platform"/>
            <consortium name="The Broad Institute Genome Sequencing Center for Infectious Disease"/>
            <person name="Wu L."/>
            <person name="Ma J."/>
        </authorList>
    </citation>
    <scope>NUCLEOTIDE SEQUENCE [LARGE SCALE GENOMIC DNA]</scope>
    <source>
        <strain evidence="10">JCM 31319</strain>
    </source>
</reference>
<sequence>MKDILKNYRRRLLNLGSSNRALVLLRLYRELHLDVEALDFVNGKPAFEIIDKLLSGKKKITLSPYADSRHAPVAAVSRRLRFIKRKAEMVFEERGSKELYLGWPFVHGKFSDGTAVRSPLLFFPVRLQVNAAQEWELQPDEAQPPQFNQSFLLAYAHYMGTPVAEELLELDLSTLPQQPLEFRTKLYELLKEQQLSINVGREFFTDKLIRFTDYKKADYEAELKPGQLHLEQEAVLGIFPQAASYLLSDYDALLEQEDLLEMEQLFGTSDASINLAVQAQHTFTAFAMDASQEVALQAVKQGQSVVVQGPPGTGKSQLICNLVSDFTARGKKVLVVSQKRAALDVVYRRLSQQGLGSFAALVHDINADRKAVFTQLREQIDQLDEYRKQNLALNSIYTDREFLEVGRGINKNLEKLENFKSALFDTSRSGWSPKELYLSSSLQRPHITLASAYKSLPSHALVEFLPRLRQYIQQAIPWQKEEFVWQERRSMKDYTWQERQELEQVIQALPDEHAVLLQNMSDLSGYAFTLAELPKYKAALEKVKQLQALLAQEGVEQALQPLLQKQADLKELQTQVLRLKALYLASPAPDGAIAAADVATVKAALAKYQEQQGQLLKRISWYFSTEKQILKNTLSKYKQELTDAGVGELQRRLVLRQQAEELIKAINASIKAGLRIDSKPAEILQKLQVLEQAMQAHKVLRKLYNDKILHEKLLHIVQLPGHLQALVQSINQAEDKYKFWLKWLTEVQVQRLAQDKAYKDALLQELPEVFEHLVAFDTLLVSFTDAERKVAKLLLEQGIKSADEGERLLLNSIYLAWLHELEGLQPILRSASNGELDRVEEELQNQLQQKQELSQEIVLSRLREQAYKDVELNRLGNPVTYRRLHAQVSKKRSLYPLRKLFAMFSEELLDLVPCWLASPETVSAVLPLERCFDLVIFDEASQCYAETGIPAMLRGKQVVVAGDAQQLKPSDIYRARWNGAEGEDEAEELSAESLLELCGLYLPQTMLTQHYRSRYPELIEFSNRYFYKSKLELIPELQDANARQPAIRFVKVHGLWQDNQNLLEAQRVVELVLQYLQEGQEDLGVITFNYNQQMLVQDMLEVAAQQQGIPIPASVLVKNIENIQGDEKEVIILSVGYAPDEKGKMAMQFGSLNQSGGENRLNVAITRSKQQVVVVSSIRAEQLQVDHTLHVGPKLLKDYLHYAQQVSRRYFEYKPKAENNPARVPLLKEVLAQQVQHLKPEVPFADLTLLKEAAYEGVVLTDDDLYYSALSVRHSHADIPRLLKERHWPYTRVYSRQFWEKPEKTVRELKDSLKGKKLKS</sequence>
<gene>
    <name evidence="9" type="ORF">ACFQ2O_00750</name>
</gene>
<evidence type="ECO:0000256" key="3">
    <source>
        <dbReference type="ARBA" id="ARBA00022801"/>
    </source>
</evidence>
<organism evidence="9 10">
    <name type="scientific">Pontibacter rugosus</name>
    <dbReference type="NCBI Taxonomy" id="1745966"/>
    <lineage>
        <taxon>Bacteria</taxon>
        <taxon>Pseudomonadati</taxon>
        <taxon>Bacteroidota</taxon>
        <taxon>Cytophagia</taxon>
        <taxon>Cytophagales</taxon>
        <taxon>Hymenobacteraceae</taxon>
        <taxon>Pontibacter</taxon>
    </lineage>
</organism>
<dbReference type="InterPro" id="IPR041679">
    <property type="entry name" value="DNA2/NAM7-like_C"/>
</dbReference>
<dbReference type="InterPro" id="IPR027417">
    <property type="entry name" value="P-loop_NTPase"/>
</dbReference>
<feature type="domain" description="DNA2/NAM7 helicase helicase" evidence="7">
    <location>
        <begin position="927"/>
        <end position="969"/>
    </location>
</feature>
<dbReference type="PANTHER" id="PTHR43788:SF8">
    <property type="entry name" value="DNA-BINDING PROTEIN SMUBP-2"/>
    <property type="match status" value="1"/>
</dbReference>
<keyword evidence="6" id="KW-0175">Coiled coil</keyword>
<dbReference type="SUPFAM" id="SSF52540">
    <property type="entry name" value="P-loop containing nucleoside triphosphate hydrolases"/>
    <property type="match status" value="1"/>
</dbReference>
<dbReference type="EMBL" id="JBHTLD010000003">
    <property type="protein sequence ID" value="MFD1184713.1"/>
    <property type="molecule type" value="Genomic_DNA"/>
</dbReference>
<dbReference type="RefSeq" id="WP_377522094.1">
    <property type="nucleotide sequence ID" value="NZ_JBHTLD010000003.1"/>
</dbReference>
<evidence type="ECO:0000256" key="2">
    <source>
        <dbReference type="ARBA" id="ARBA00022741"/>
    </source>
</evidence>
<proteinExistence type="inferred from homology"/>
<dbReference type="PANTHER" id="PTHR43788">
    <property type="entry name" value="DNA2/NAM7 HELICASE FAMILY MEMBER"/>
    <property type="match status" value="1"/>
</dbReference>
<dbReference type="Proteomes" id="UP001597094">
    <property type="component" value="Unassembled WGS sequence"/>
</dbReference>
<evidence type="ECO:0000256" key="6">
    <source>
        <dbReference type="SAM" id="Coils"/>
    </source>
</evidence>
<dbReference type="InterPro" id="IPR050534">
    <property type="entry name" value="Coronavir_polyprotein_1ab"/>
</dbReference>
<evidence type="ECO:0000313" key="10">
    <source>
        <dbReference type="Proteomes" id="UP001597094"/>
    </source>
</evidence>
<keyword evidence="2" id="KW-0547">Nucleotide-binding</keyword>
<feature type="coiled-coil region" evidence="6">
    <location>
        <begin position="829"/>
        <end position="856"/>
    </location>
</feature>
<dbReference type="CDD" id="cd18808">
    <property type="entry name" value="SF1_C_Upf1"/>
    <property type="match status" value="1"/>
</dbReference>
<evidence type="ECO:0000313" key="9">
    <source>
        <dbReference type="EMBL" id="MFD1184713.1"/>
    </source>
</evidence>
<protein>
    <submittedName>
        <fullName evidence="9">AAA domain-containing protein</fullName>
    </submittedName>
</protein>
<evidence type="ECO:0000256" key="1">
    <source>
        <dbReference type="ARBA" id="ARBA00007913"/>
    </source>
</evidence>
<evidence type="ECO:0000259" key="7">
    <source>
        <dbReference type="Pfam" id="PF13086"/>
    </source>
</evidence>
<keyword evidence="4" id="KW-0347">Helicase</keyword>
<dbReference type="Pfam" id="PF13195">
    <property type="entry name" value="DUF4011"/>
    <property type="match status" value="1"/>
</dbReference>
<evidence type="ECO:0000256" key="4">
    <source>
        <dbReference type="ARBA" id="ARBA00022806"/>
    </source>
</evidence>
<comment type="similarity">
    <text evidence="1">Belongs to the DNA2/NAM7 helicase family.</text>
</comment>